<feature type="binding site" evidence="13">
    <location>
        <position position="25"/>
    </location>
    <ligand>
        <name>3-phosphoshikimate</name>
        <dbReference type="ChEBI" id="CHEBI:145989"/>
    </ligand>
</feature>
<feature type="binding site" evidence="13">
    <location>
        <position position="418"/>
    </location>
    <ligand>
        <name>phosphoenolpyruvate</name>
        <dbReference type="ChEBI" id="CHEBI:58702"/>
    </ligand>
</feature>
<dbReference type="PATRIC" id="fig|1454001.3.peg.3494"/>
<dbReference type="GO" id="GO:0003866">
    <property type="term" value="F:3-phosphoshikimate 1-carboxyvinyltransferase activity"/>
    <property type="evidence" value="ECO:0007669"/>
    <property type="project" value="UniProtKB-UniRule"/>
</dbReference>
<evidence type="ECO:0000256" key="8">
    <source>
        <dbReference type="ARBA" id="ARBA00022840"/>
    </source>
</evidence>
<feature type="binding site" evidence="13">
    <location>
        <position position="318"/>
    </location>
    <ligand>
        <name>3-phosphoshikimate</name>
        <dbReference type="ChEBI" id="CHEBI:145989"/>
    </ligand>
</feature>
<feature type="binding site" evidence="13">
    <location>
        <position position="124"/>
    </location>
    <ligand>
        <name>phosphoenolpyruvate</name>
        <dbReference type="ChEBI" id="CHEBI:58702"/>
    </ligand>
</feature>
<dbReference type="STRING" id="1454001.AW08_03457"/>
<dbReference type="Pfam" id="PF00275">
    <property type="entry name" value="EPSP_synthase"/>
    <property type="match status" value="1"/>
</dbReference>
<gene>
    <name evidence="13 17" type="primary">aroA</name>
    <name evidence="14" type="synonym">cmk</name>
    <name evidence="17" type="ORF">AW08_03457</name>
</gene>
<dbReference type="UniPathway" id="UPA00053">
    <property type="reaction ID" value="UER00089"/>
</dbReference>
<comment type="catalytic activity">
    <reaction evidence="12 14">
        <text>CMP + ATP = CDP + ADP</text>
        <dbReference type="Rhea" id="RHEA:11600"/>
        <dbReference type="ChEBI" id="CHEBI:30616"/>
        <dbReference type="ChEBI" id="CHEBI:58069"/>
        <dbReference type="ChEBI" id="CHEBI:60377"/>
        <dbReference type="ChEBI" id="CHEBI:456216"/>
        <dbReference type="EC" id="2.7.4.25"/>
    </reaction>
</comment>
<dbReference type="PANTHER" id="PTHR21090">
    <property type="entry name" value="AROM/DEHYDROQUINATE SYNTHASE"/>
    <property type="match status" value="1"/>
</dbReference>
<evidence type="ECO:0000256" key="4">
    <source>
        <dbReference type="ARBA" id="ARBA00022605"/>
    </source>
</evidence>
<comment type="caution">
    <text evidence="13">Lacks conserved residue(s) required for the propagation of feature annotation.</text>
</comment>
<dbReference type="CDD" id="cd01556">
    <property type="entry name" value="EPSP_synthase"/>
    <property type="match status" value="1"/>
</dbReference>
<evidence type="ECO:0000256" key="12">
    <source>
        <dbReference type="ARBA" id="ARBA00048478"/>
    </source>
</evidence>
<dbReference type="PROSITE" id="PS00104">
    <property type="entry name" value="EPSP_SYNTHASE_1"/>
    <property type="match status" value="1"/>
</dbReference>
<name>A0A011NL11_9PROT</name>
<feature type="binding site" evidence="13">
    <location>
        <position position="349"/>
    </location>
    <ligand>
        <name>phosphoenolpyruvate</name>
        <dbReference type="ChEBI" id="CHEBI:58702"/>
    </ligand>
</feature>
<feature type="binding site" evidence="13">
    <location>
        <position position="171"/>
    </location>
    <ligand>
        <name>3-phosphoshikimate</name>
        <dbReference type="ChEBI" id="CHEBI:145989"/>
    </ligand>
</feature>
<dbReference type="PROSITE" id="PS00885">
    <property type="entry name" value="EPSP_SYNTHASE_2"/>
    <property type="match status" value="1"/>
</dbReference>
<dbReference type="NCBIfam" id="NF008816">
    <property type="entry name" value="PRK11860.1"/>
    <property type="match status" value="1"/>
</dbReference>
<dbReference type="GO" id="GO:0009423">
    <property type="term" value="P:chorismate biosynthetic process"/>
    <property type="evidence" value="ECO:0007669"/>
    <property type="project" value="UniProtKB-UniRule"/>
</dbReference>
<evidence type="ECO:0000256" key="1">
    <source>
        <dbReference type="ARBA" id="ARBA00004811"/>
    </source>
</evidence>
<evidence type="ECO:0000256" key="9">
    <source>
        <dbReference type="ARBA" id="ARBA00023141"/>
    </source>
</evidence>
<dbReference type="InterPro" id="IPR011994">
    <property type="entry name" value="Cytidylate_kinase_dom"/>
</dbReference>
<evidence type="ECO:0000256" key="10">
    <source>
        <dbReference type="ARBA" id="ARBA00044633"/>
    </source>
</evidence>
<dbReference type="PANTHER" id="PTHR21090:SF5">
    <property type="entry name" value="PENTAFUNCTIONAL AROM POLYPEPTIDE"/>
    <property type="match status" value="1"/>
</dbReference>
<evidence type="ECO:0000259" key="15">
    <source>
        <dbReference type="Pfam" id="PF00275"/>
    </source>
</evidence>
<protein>
    <recommendedName>
        <fullName evidence="13 14">Multifunctional fusion protein</fullName>
    </recommendedName>
    <domain>
        <recommendedName>
            <fullName evidence="13">3-phosphoshikimate 1-carboxyvinyltransferase</fullName>
            <ecNumber evidence="13">2.5.1.19</ecNumber>
        </recommendedName>
        <alternativeName>
            <fullName evidence="13">5-enolpyruvylshikimate-3-phosphate synthase</fullName>
            <shortName evidence="13">EPSP synthase</shortName>
            <shortName evidence="13">EPSPS</shortName>
        </alternativeName>
    </domain>
    <domain>
        <recommendedName>
            <fullName evidence="14">Cytidylate kinase</fullName>
            <shortName evidence="14">CK</shortName>
            <ecNumber evidence="14">2.7.4.25</ecNumber>
        </recommendedName>
        <alternativeName>
            <fullName evidence="14">Cytidine monophosphate kinase</fullName>
            <shortName evidence="14">CMP kinase</shortName>
        </alternativeName>
    </domain>
</protein>
<evidence type="ECO:0000256" key="7">
    <source>
        <dbReference type="ARBA" id="ARBA00022777"/>
    </source>
</evidence>
<evidence type="ECO:0000256" key="11">
    <source>
        <dbReference type="ARBA" id="ARBA00047615"/>
    </source>
</evidence>
<comment type="similarity">
    <text evidence="2 14">Belongs to the cytidylate kinase family. Type 1 subfamily.</text>
</comment>
<comment type="subunit">
    <text evidence="13">Monomer.</text>
</comment>
<dbReference type="GO" id="GO:0009073">
    <property type="term" value="P:aromatic amino acid family biosynthetic process"/>
    <property type="evidence" value="ECO:0007669"/>
    <property type="project" value="UniProtKB-KW"/>
</dbReference>
<evidence type="ECO:0000256" key="5">
    <source>
        <dbReference type="ARBA" id="ARBA00022679"/>
    </source>
</evidence>
<feature type="binding site" evidence="13">
    <location>
        <position position="96"/>
    </location>
    <ligand>
        <name>phosphoenolpyruvate</name>
        <dbReference type="ChEBI" id="CHEBI:58702"/>
    </ligand>
</feature>
<dbReference type="Proteomes" id="UP000020218">
    <property type="component" value="Unassembled WGS sequence"/>
</dbReference>
<feature type="domain" description="Cytidylate kinase" evidence="16">
    <location>
        <begin position="437"/>
        <end position="646"/>
    </location>
</feature>
<dbReference type="SUPFAM" id="SSF55205">
    <property type="entry name" value="EPT/RTPC-like"/>
    <property type="match status" value="1"/>
</dbReference>
<feature type="binding site" evidence="13">
    <location>
        <position position="394"/>
    </location>
    <ligand>
        <name>phosphoenolpyruvate</name>
        <dbReference type="ChEBI" id="CHEBI:58702"/>
    </ligand>
</feature>
<comment type="catalytic activity">
    <reaction evidence="10">
        <text>3-phosphoshikimate + phosphoenolpyruvate = 5-O-(1-carboxyvinyl)-3-phosphoshikimate + phosphate</text>
        <dbReference type="Rhea" id="RHEA:21256"/>
        <dbReference type="ChEBI" id="CHEBI:43474"/>
        <dbReference type="ChEBI" id="CHEBI:57701"/>
        <dbReference type="ChEBI" id="CHEBI:58702"/>
        <dbReference type="ChEBI" id="CHEBI:145989"/>
        <dbReference type="EC" id="2.5.1.19"/>
    </reaction>
    <physiologicalReaction direction="left-to-right" evidence="10">
        <dbReference type="Rhea" id="RHEA:21257"/>
    </physiologicalReaction>
</comment>
<dbReference type="Gene3D" id="3.40.50.300">
    <property type="entry name" value="P-loop containing nucleotide triphosphate hydrolases"/>
    <property type="match status" value="1"/>
</dbReference>
<dbReference type="EC" id="2.5.1.19" evidence="13"/>
<keyword evidence="9 13" id="KW-0057">Aromatic amino acid biosynthesis</keyword>
<feature type="binding site" evidence="13">
    <location>
        <position position="173"/>
    </location>
    <ligand>
        <name>phosphoenolpyruvate</name>
        <dbReference type="ChEBI" id="CHEBI:58702"/>
    </ligand>
</feature>
<evidence type="ECO:0000313" key="17">
    <source>
        <dbReference type="EMBL" id="EXI65095.1"/>
    </source>
</evidence>
<keyword evidence="5 13" id="KW-0808">Transferase</keyword>
<dbReference type="SUPFAM" id="SSF52540">
    <property type="entry name" value="P-loop containing nucleoside triphosphate hydrolases"/>
    <property type="match status" value="1"/>
</dbReference>
<feature type="domain" description="Enolpyruvate transferase" evidence="15">
    <location>
        <begin position="15"/>
        <end position="426"/>
    </location>
</feature>
<dbReference type="GO" id="GO:0005524">
    <property type="term" value="F:ATP binding"/>
    <property type="evidence" value="ECO:0007669"/>
    <property type="project" value="UniProtKB-UniRule"/>
</dbReference>
<dbReference type="InterPro" id="IPR006264">
    <property type="entry name" value="EPSP_synthase"/>
</dbReference>
<dbReference type="InterPro" id="IPR001986">
    <property type="entry name" value="Enolpyruvate_Tfrase_dom"/>
</dbReference>
<dbReference type="GO" id="GO:0006220">
    <property type="term" value="P:pyrimidine nucleotide metabolic process"/>
    <property type="evidence" value="ECO:0007669"/>
    <property type="project" value="UniProtKB-UniRule"/>
</dbReference>
<dbReference type="HAMAP" id="MF_00238">
    <property type="entry name" value="Cytidyl_kinase_type1"/>
    <property type="match status" value="1"/>
</dbReference>
<reference evidence="17" key="1">
    <citation type="submission" date="2014-02" db="EMBL/GenBank/DDBJ databases">
        <title>Expanding our view of genomic diversity in Candidatus Accumulibacter clades.</title>
        <authorList>
            <person name="Skennerton C.T."/>
            <person name="Barr J.J."/>
            <person name="Slater F.R."/>
            <person name="Bond P.L."/>
            <person name="Tyson G.W."/>
        </authorList>
    </citation>
    <scope>NUCLEOTIDE SEQUENCE [LARGE SCALE GENOMIC DNA]</scope>
</reference>
<feature type="active site" description="Proton acceptor" evidence="13">
    <location>
        <position position="318"/>
    </location>
</feature>
<dbReference type="InterPro" id="IPR013792">
    <property type="entry name" value="RNA3'P_cycl/enolpyr_Trfase_a/b"/>
</dbReference>
<comment type="pathway">
    <text evidence="1 13">Metabolic intermediate biosynthesis; chorismate biosynthesis; chorismate from D-erythrose 4-phosphate and phosphoenolpyruvate: step 6/7.</text>
</comment>
<evidence type="ECO:0000259" key="16">
    <source>
        <dbReference type="Pfam" id="PF02224"/>
    </source>
</evidence>
<feature type="binding site" evidence="13">
    <location>
        <position position="24"/>
    </location>
    <ligand>
        <name>3-phosphoshikimate</name>
        <dbReference type="ChEBI" id="CHEBI:145989"/>
    </ligand>
</feature>
<dbReference type="AlphaFoldDB" id="A0A011NL11"/>
<dbReference type="InterPro" id="IPR027417">
    <property type="entry name" value="P-loop_NTPase"/>
</dbReference>
<feature type="binding site" evidence="13">
    <location>
        <position position="345"/>
    </location>
    <ligand>
        <name>3-phosphoshikimate</name>
        <dbReference type="ChEBI" id="CHEBI:145989"/>
    </ligand>
</feature>
<dbReference type="CDD" id="cd02020">
    <property type="entry name" value="CMPK"/>
    <property type="match status" value="1"/>
</dbReference>
<keyword evidence="7 14" id="KW-0418">Kinase</keyword>
<feature type="binding site" evidence="14">
    <location>
        <begin position="441"/>
        <end position="449"/>
    </location>
    <ligand>
        <name>ATP</name>
        <dbReference type="ChEBI" id="CHEBI:30616"/>
    </ligand>
</feature>
<evidence type="ECO:0000313" key="18">
    <source>
        <dbReference type="Proteomes" id="UP000020218"/>
    </source>
</evidence>
<keyword evidence="4 13" id="KW-0028">Amino-acid biosynthesis</keyword>
<keyword evidence="13" id="KW-0963">Cytoplasm</keyword>
<dbReference type="GO" id="GO:0005737">
    <property type="term" value="C:cytoplasm"/>
    <property type="evidence" value="ECO:0007669"/>
    <property type="project" value="UniProtKB-SubCell"/>
</dbReference>
<evidence type="ECO:0000256" key="2">
    <source>
        <dbReference type="ARBA" id="ARBA00009427"/>
    </source>
</evidence>
<dbReference type="EMBL" id="JFAX01000028">
    <property type="protein sequence ID" value="EXI65095.1"/>
    <property type="molecule type" value="Genomic_DNA"/>
</dbReference>
<comment type="catalytic activity">
    <reaction evidence="11 14">
        <text>dCMP + ATP = dCDP + ADP</text>
        <dbReference type="Rhea" id="RHEA:25094"/>
        <dbReference type="ChEBI" id="CHEBI:30616"/>
        <dbReference type="ChEBI" id="CHEBI:57566"/>
        <dbReference type="ChEBI" id="CHEBI:58593"/>
        <dbReference type="ChEBI" id="CHEBI:456216"/>
        <dbReference type="EC" id="2.7.4.25"/>
    </reaction>
</comment>
<organism evidence="17 18">
    <name type="scientific">Candidatus Accumulibacter adjunctus</name>
    <dbReference type="NCBI Taxonomy" id="1454001"/>
    <lineage>
        <taxon>Bacteria</taxon>
        <taxon>Pseudomonadati</taxon>
        <taxon>Pseudomonadota</taxon>
        <taxon>Betaproteobacteria</taxon>
        <taxon>Candidatus Accumulibacter</taxon>
    </lineage>
</organism>
<accession>A0A011NL11</accession>
<evidence type="ECO:0000256" key="6">
    <source>
        <dbReference type="ARBA" id="ARBA00022741"/>
    </source>
</evidence>
<feature type="binding site" evidence="13">
    <location>
        <position position="199"/>
    </location>
    <ligand>
        <name>3-phosphoshikimate</name>
        <dbReference type="ChEBI" id="CHEBI:145989"/>
    </ligand>
</feature>
<dbReference type="HAMAP" id="MF_00210">
    <property type="entry name" value="EPSP_synth"/>
    <property type="match status" value="1"/>
</dbReference>
<comment type="similarity">
    <text evidence="3 13">Belongs to the EPSP synthase family.</text>
</comment>
<dbReference type="NCBIfam" id="TIGR00017">
    <property type="entry name" value="cmk"/>
    <property type="match status" value="1"/>
</dbReference>
<dbReference type="InterPro" id="IPR036968">
    <property type="entry name" value="Enolpyruvate_Tfrase_sf"/>
</dbReference>
<dbReference type="InterPro" id="IPR003136">
    <property type="entry name" value="Cytidylate_kin"/>
</dbReference>
<evidence type="ECO:0000256" key="13">
    <source>
        <dbReference type="HAMAP-Rule" id="MF_00210"/>
    </source>
</evidence>
<dbReference type="GO" id="GO:0036431">
    <property type="term" value="F:dCMP kinase activity"/>
    <property type="evidence" value="ECO:0007669"/>
    <property type="project" value="InterPro"/>
</dbReference>
<comment type="function">
    <text evidence="13">Catalyzes the transfer of the enolpyruvyl moiety of phosphoenolpyruvate (PEP) to the 5-hydroxyl of shikimate-3-phosphate (S3P) to produce enolpyruvyl shikimate-3-phosphate and inorganic phosphate.</text>
</comment>
<dbReference type="InterPro" id="IPR023193">
    <property type="entry name" value="EPSP_synthase_CS"/>
</dbReference>
<proteinExistence type="inferred from homology"/>
<sequence>MSAAFLDLPQFVSAAGTLRLPGSKSLSNRVLLLAALASGRSEIRDLLASDDTARMLDALRTLGVGIAPAGDGAFVVDGVAGALPVRTAELFLGNAGTAFRPLTAVLALAGGTYRLSGVPRMHERPIADLVDGLRQLGAEIDYLAGEGFPPLLIRPPRASAAAVVRLRGDVSSQFLSGLLMALPLRGAETTVEIVGELISRPYVEMTLATMARFGVLVQRDGWQRFSVAAGSVYRSPGVLPVEGDASSASYFLALGAIGGGPVRVEGVGRDSIQGDVRFADALAAMGARITHGENWIEAAAPGAGNLRGIDLDCNHIPDAAMTLATVALFARGPTTLGNIASWRVKETDRIAAMASELGKLGVRVDSGEDFIRVHPPGPTESLLPAVIDTYDDHRIAMCLSLAARGAPLRINDPRTVGKTFPDYFERFAAMTRPVPVVAVDGTSASGKGTIAARVAQALGWHYLDSGALYRLTALAALRAGAAGDDEAAVAAIAATLDVEFAGTSIRLAGDEVGDAIRSEEISRAASLVAALPAVRSALLFRQRAFRRPPGLVADGRDMGTVVFPDATSKVFLTASLEKRAERRLKQLIDKGIAANIRDLVQDLGERDARDGQRSVAPMLPSSDADLLDTTDLTIETAVAQVLDWVNEVPEKG</sequence>
<evidence type="ECO:0000256" key="14">
    <source>
        <dbReference type="HAMAP-Rule" id="MF_00238"/>
    </source>
</evidence>
<feature type="binding site" evidence="13">
    <location>
        <position position="29"/>
    </location>
    <ligand>
        <name>3-phosphoshikimate</name>
        <dbReference type="ChEBI" id="CHEBI:145989"/>
    </ligand>
</feature>
<dbReference type="GO" id="GO:0008652">
    <property type="term" value="P:amino acid biosynthetic process"/>
    <property type="evidence" value="ECO:0007669"/>
    <property type="project" value="UniProtKB-KW"/>
</dbReference>
<dbReference type="EC" id="2.7.4.25" evidence="14"/>
<comment type="subcellular location">
    <subcellularLocation>
        <location evidence="13">Cytoplasm</location>
    </subcellularLocation>
</comment>
<dbReference type="NCBIfam" id="TIGR01356">
    <property type="entry name" value="aroA"/>
    <property type="match status" value="1"/>
</dbReference>
<comment type="caution">
    <text evidence="17">The sequence shown here is derived from an EMBL/GenBank/DDBJ whole genome shotgun (WGS) entry which is preliminary data.</text>
</comment>
<keyword evidence="18" id="KW-1185">Reference proteome</keyword>
<dbReference type="Gene3D" id="3.65.10.10">
    <property type="entry name" value="Enolpyruvate transferase domain"/>
    <property type="match status" value="2"/>
</dbReference>
<keyword evidence="8 14" id="KW-0067">ATP-binding</keyword>
<feature type="binding site" evidence="13">
    <location>
        <position position="173"/>
    </location>
    <ligand>
        <name>3-phosphoshikimate</name>
        <dbReference type="ChEBI" id="CHEBI:145989"/>
    </ligand>
</feature>
<dbReference type="Pfam" id="PF02224">
    <property type="entry name" value="Cytidylate_kin"/>
    <property type="match status" value="1"/>
</dbReference>
<dbReference type="GO" id="GO:0036430">
    <property type="term" value="F:CMP kinase activity"/>
    <property type="evidence" value="ECO:0007669"/>
    <property type="project" value="RHEA"/>
</dbReference>
<keyword evidence="6 14" id="KW-0547">Nucleotide-binding</keyword>
<evidence type="ECO:0000256" key="3">
    <source>
        <dbReference type="ARBA" id="ARBA00009948"/>
    </source>
</evidence>
<feature type="binding site" evidence="13">
    <location>
        <position position="24"/>
    </location>
    <ligand>
        <name>phosphoenolpyruvate</name>
        <dbReference type="ChEBI" id="CHEBI:58702"/>
    </ligand>
</feature>
<feature type="binding site" evidence="13">
    <location>
        <position position="172"/>
    </location>
    <ligand>
        <name>3-phosphoshikimate</name>
        <dbReference type="ChEBI" id="CHEBI:145989"/>
    </ligand>
</feature>